<evidence type="ECO:0000259" key="2">
    <source>
        <dbReference type="Pfam" id="PF14024"/>
    </source>
</evidence>
<name>A0A3A4A4B7_9ACTN</name>
<dbReference type="InterPro" id="IPR025334">
    <property type="entry name" value="DUF4240"/>
</dbReference>
<protein>
    <submittedName>
        <fullName evidence="3">DUF4240 domain-containing protein</fullName>
    </submittedName>
</protein>
<gene>
    <name evidence="3" type="ORF">D5H75_35730</name>
</gene>
<evidence type="ECO:0000313" key="3">
    <source>
        <dbReference type="EMBL" id="RJL22566.1"/>
    </source>
</evidence>
<dbReference type="Proteomes" id="UP000265768">
    <property type="component" value="Unassembled WGS sequence"/>
</dbReference>
<dbReference type="OrthoDB" id="6200718at2"/>
<comment type="caution">
    <text evidence="3">The sequence shown here is derived from an EMBL/GenBank/DDBJ whole genome shotgun (WGS) entry which is preliminary data.</text>
</comment>
<evidence type="ECO:0000256" key="1">
    <source>
        <dbReference type="SAM" id="MobiDB-lite"/>
    </source>
</evidence>
<dbReference type="EMBL" id="QZEY01000022">
    <property type="protein sequence ID" value="RJL22566.1"/>
    <property type="molecule type" value="Genomic_DNA"/>
</dbReference>
<proteinExistence type="predicted"/>
<dbReference type="AlphaFoldDB" id="A0A3A4A4B7"/>
<sequence>MDDHARLWALIEAAWEPLGSEVARARRELAHRTPTPDERLHGVPPLSLVEGALDGFLDNLAGMTRDLPAGELADLDRSVERLLHDIDRAEVHAATDGSDDGFLYARGFIVALGREFYRAVDADPRMAVLDAECEEMAYFFARLHAERFGGYPVTGSGISRESGSNRRGRPPSA</sequence>
<reference evidence="3 4" key="1">
    <citation type="submission" date="2018-09" db="EMBL/GenBank/DDBJ databases">
        <title>YIM 75507 draft genome.</title>
        <authorList>
            <person name="Tang S."/>
            <person name="Feng Y."/>
        </authorList>
    </citation>
    <scope>NUCLEOTIDE SEQUENCE [LARGE SCALE GENOMIC DNA]</scope>
    <source>
        <strain evidence="3 4">YIM 75507</strain>
    </source>
</reference>
<keyword evidence="4" id="KW-1185">Reference proteome</keyword>
<accession>A0A3A4A4B7</accession>
<feature type="region of interest" description="Disordered" evidence="1">
    <location>
        <begin position="154"/>
        <end position="173"/>
    </location>
</feature>
<dbReference type="RefSeq" id="WP_119931022.1">
    <property type="nucleotide sequence ID" value="NZ_QZEY01000022.1"/>
</dbReference>
<feature type="domain" description="DUF4240" evidence="2">
    <location>
        <begin position="59"/>
        <end position="131"/>
    </location>
</feature>
<evidence type="ECO:0000313" key="4">
    <source>
        <dbReference type="Proteomes" id="UP000265768"/>
    </source>
</evidence>
<organism evidence="3 4">
    <name type="scientific">Bailinhaonella thermotolerans</name>
    <dbReference type="NCBI Taxonomy" id="1070861"/>
    <lineage>
        <taxon>Bacteria</taxon>
        <taxon>Bacillati</taxon>
        <taxon>Actinomycetota</taxon>
        <taxon>Actinomycetes</taxon>
        <taxon>Streptosporangiales</taxon>
        <taxon>Streptosporangiaceae</taxon>
        <taxon>Bailinhaonella</taxon>
    </lineage>
</organism>
<dbReference type="Pfam" id="PF14024">
    <property type="entry name" value="DUF4240"/>
    <property type="match status" value="1"/>
</dbReference>